<dbReference type="Pfam" id="PF21787">
    <property type="entry name" value="TNP-like_RNaseH_N"/>
    <property type="match status" value="1"/>
</dbReference>
<protein>
    <recommendedName>
        <fullName evidence="1">Transposable element P transposase-like RNase H domain-containing protein</fullName>
    </recommendedName>
</protein>
<sequence>MMVLMVKELFTHFRFSYLQLPCSTITGDLIFEPFWETIFRLERIGFKVLATTFDGASVNRKMVKLHDSGTLVLYKALNIYAKEERYIYSFGSSTFYQNY</sequence>
<dbReference type="InterPro" id="IPR048365">
    <property type="entry name" value="TNP-like_RNaseH_N"/>
</dbReference>
<evidence type="ECO:0000313" key="2">
    <source>
        <dbReference type="EnsemblMetazoa" id="Aqu2.1.20243_001"/>
    </source>
</evidence>
<proteinExistence type="predicted"/>
<accession>A0A1X7TYC1</accession>
<dbReference type="EnsemblMetazoa" id="Aqu2.1.20243_001">
    <property type="protein sequence ID" value="Aqu2.1.20243_001"/>
    <property type="gene ID" value="Aqu2.1.20243"/>
</dbReference>
<name>A0A1X7TYC1_AMPQE</name>
<dbReference type="AlphaFoldDB" id="A0A1X7TYC1"/>
<evidence type="ECO:0000259" key="1">
    <source>
        <dbReference type="Pfam" id="PF21787"/>
    </source>
</evidence>
<dbReference type="InParanoid" id="A0A1X7TYC1"/>
<organism evidence="2">
    <name type="scientific">Amphimedon queenslandica</name>
    <name type="common">Sponge</name>
    <dbReference type="NCBI Taxonomy" id="400682"/>
    <lineage>
        <taxon>Eukaryota</taxon>
        <taxon>Metazoa</taxon>
        <taxon>Porifera</taxon>
        <taxon>Demospongiae</taxon>
        <taxon>Heteroscleromorpha</taxon>
        <taxon>Haplosclerida</taxon>
        <taxon>Niphatidae</taxon>
        <taxon>Amphimedon</taxon>
    </lineage>
</organism>
<reference evidence="2" key="1">
    <citation type="submission" date="2017-05" db="UniProtKB">
        <authorList>
            <consortium name="EnsemblMetazoa"/>
        </authorList>
    </citation>
    <scope>IDENTIFICATION</scope>
</reference>
<feature type="domain" description="Transposable element P transposase-like RNase H" evidence="1">
    <location>
        <begin position="2"/>
        <end position="65"/>
    </location>
</feature>